<dbReference type="AlphaFoldDB" id="A0A3B0TQ42"/>
<gene>
    <name evidence="3" type="ORF">MNBD_ACTINO01-1462</name>
</gene>
<keyword evidence="1" id="KW-1133">Transmembrane helix</keyword>
<keyword evidence="1" id="KW-0472">Membrane</keyword>
<sequence>MRLLKKLVEHLRSEGSRAEKGAVLVIVASSLLVIMGMAAFSVDYGWIYYNQLNARKAAESAALAGVAHMPLPNCDPPVSGTQPYDTAVDIAGRNGYMAMNGDTVSPAMGSTCARLQVTVNRTIPTFFMKAFGIDTLSVSETAVAEHLPNLKMGSDEPYLGEDPEGGAARNADFFLAVNGDRTNKAQGDAYTSECYGDYNTSCQGANFEFNQGFADGSPSYYYAIDVPQSVPSGSSLTVQIYDPQMNINGVTDDRELNAPVNSGPYSDSRLQFTLLEPDDTPSSWIDNTTAVCTQTYYQEDHSNYNPSLMDSWVSFCVDGAIQGVYVLEVRQTGNVDLLNAFSIRALVNGNVANDVAVYGLGAMSLWNSQAGAGKQFKLVKLDDVYAGSRLVVQLWDVGDINGTGSLEFKGSLAPIDCQIRERTQTGAITVDWGPDDGGTGCFENINPEREYNNEWVDFAFDVPADFTCTGDACWATVQYNLPGQPHDRTTWSAFIDGQPIHLIP</sequence>
<accession>A0A3B0TQ42</accession>
<evidence type="ECO:0000256" key="1">
    <source>
        <dbReference type="SAM" id="Phobius"/>
    </source>
</evidence>
<protein>
    <recommendedName>
        <fullName evidence="2">Putative Flp pilus-assembly TadG-like N-terminal domain-containing protein</fullName>
    </recommendedName>
</protein>
<proteinExistence type="predicted"/>
<dbReference type="InterPro" id="IPR028087">
    <property type="entry name" value="Tad_N"/>
</dbReference>
<dbReference type="EMBL" id="UOEI01000693">
    <property type="protein sequence ID" value="VAW09196.1"/>
    <property type="molecule type" value="Genomic_DNA"/>
</dbReference>
<evidence type="ECO:0000259" key="2">
    <source>
        <dbReference type="Pfam" id="PF13400"/>
    </source>
</evidence>
<organism evidence="3">
    <name type="scientific">hydrothermal vent metagenome</name>
    <dbReference type="NCBI Taxonomy" id="652676"/>
    <lineage>
        <taxon>unclassified sequences</taxon>
        <taxon>metagenomes</taxon>
        <taxon>ecological metagenomes</taxon>
    </lineage>
</organism>
<evidence type="ECO:0000313" key="3">
    <source>
        <dbReference type="EMBL" id="VAW09196.1"/>
    </source>
</evidence>
<name>A0A3B0TQ42_9ZZZZ</name>
<feature type="transmembrane region" description="Helical" evidence="1">
    <location>
        <begin position="21"/>
        <end position="49"/>
    </location>
</feature>
<reference evidence="3" key="1">
    <citation type="submission" date="2018-06" db="EMBL/GenBank/DDBJ databases">
        <authorList>
            <person name="Zhirakovskaya E."/>
        </authorList>
    </citation>
    <scope>NUCLEOTIDE SEQUENCE</scope>
</reference>
<keyword evidence="1" id="KW-0812">Transmembrane</keyword>
<feature type="domain" description="Putative Flp pilus-assembly TadG-like N-terminal" evidence="2">
    <location>
        <begin position="21"/>
        <end position="67"/>
    </location>
</feature>
<dbReference type="Pfam" id="PF13400">
    <property type="entry name" value="Tad"/>
    <property type="match status" value="1"/>
</dbReference>